<evidence type="ECO:0000259" key="9">
    <source>
        <dbReference type="Pfam" id="PF04052"/>
    </source>
</evidence>
<keyword evidence="3 7" id="KW-0132">Cell division</keyword>
<keyword evidence="5 7" id="KW-0574">Periplasm</keyword>
<evidence type="ECO:0000313" key="11">
    <source>
        <dbReference type="Proteomes" id="UP001204142"/>
    </source>
</evidence>
<dbReference type="InterPro" id="IPR007195">
    <property type="entry name" value="TolB_N"/>
</dbReference>
<comment type="subcellular location">
    <subcellularLocation>
        <location evidence="1 7">Periplasm</location>
    </subcellularLocation>
</comment>
<sequence length="452" mass="48372">MMTELNPTAMPISTSIRRSQSACIRWLQRIGVLVASVTAAALPIAAHAQLKIDITGVGANQINYSAAPFQGNQGLPEDIKAIIDSDLTRSGFFKAINTTSNIDLNESTLIDPTAWKSVGVDALVVGSVRKTSDGRVDIRFNLHDTAQQKSLGKFSYVVAPSAMRLTAHKIADFVYEKLLGEKGVFATRIAYVEKSPGRYRLIIADSDGANPQVALASKEPIISPAWSPDGRQLAYVSFETRKPVVFVHELATGKRRAVANFKGSNSAPAWSSDGRKLAVVLTKDGGSQIFSMNAADGSGLDRLTSTGGINTEPNYSQDGQNIYFTSDRSGGPQIYRMGTSGANPTRVTFEGGYNISPRVSPDGKMLTYVTRRDGQFKIAVLDLAGGQDMVLTSTGREESPSFSPNGRFILYATRAGGKGALAMVSKDGRVKNTLSSTGGDIAEPTWGPYTND</sequence>
<accession>A0ABT1WIH7</accession>
<dbReference type="PANTHER" id="PTHR36842">
    <property type="entry name" value="PROTEIN TOLB HOMOLOG"/>
    <property type="match status" value="1"/>
</dbReference>
<dbReference type="Gene3D" id="3.40.50.10070">
    <property type="entry name" value="TolB, N-terminal domain"/>
    <property type="match status" value="1"/>
</dbReference>
<comment type="caution">
    <text evidence="10">The sequence shown here is derived from an EMBL/GenBank/DDBJ whole genome shotgun (WGS) entry which is preliminary data.</text>
</comment>
<dbReference type="Pfam" id="PF04052">
    <property type="entry name" value="TolB_N"/>
    <property type="match status" value="1"/>
</dbReference>
<feature type="region of interest" description="Disordered" evidence="8">
    <location>
        <begin position="433"/>
        <end position="452"/>
    </location>
</feature>
<dbReference type="InterPro" id="IPR011042">
    <property type="entry name" value="6-blade_b-propeller_TolB-like"/>
</dbReference>
<dbReference type="Gene3D" id="2.120.10.30">
    <property type="entry name" value="TolB, C-terminal domain"/>
    <property type="match status" value="1"/>
</dbReference>
<evidence type="ECO:0000256" key="1">
    <source>
        <dbReference type="ARBA" id="ARBA00004418"/>
    </source>
</evidence>
<comment type="similarity">
    <text evidence="2 7">Belongs to the TolB family.</text>
</comment>
<evidence type="ECO:0000256" key="5">
    <source>
        <dbReference type="ARBA" id="ARBA00022764"/>
    </source>
</evidence>
<dbReference type="InterPro" id="IPR014167">
    <property type="entry name" value="Tol-Pal_TolB"/>
</dbReference>
<dbReference type="SUPFAM" id="SSF69304">
    <property type="entry name" value="Tricorn protease N-terminal domain"/>
    <property type="match status" value="1"/>
</dbReference>
<keyword evidence="11" id="KW-1185">Reference proteome</keyword>
<dbReference type="RefSeq" id="WP_256764633.1">
    <property type="nucleotide sequence ID" value="NZ_JANIGO010000003.1"/>
</dbReference>
<evidence type="ECO:0000256" key="3">
    <source>
        <dbReference type="ARBA" id="ARBA00022618"/>
    </source>
</evidence>
<feature type="domain" description="TolB N-terminal" evidence="9">
    <location>
        <begin position="50"/>
        <end position="151"/>
    </location>
</feature>
<evidence type="ECO:0000256" key="7">
    <source>
        <dbReference type="HAMAP-Rule" id="MF_00671"/>
    </source>
</evidence>
<proteinExistence type="inferred from homology"/>
<evidence type="ECO:0000256" key="4">
    <source>
        <dbReference type="ARBA" id="ARBA00022729"/>
    </source>
</evidence>
<comment type="function">
    <text evidence="7">Part of the Tol-Pal system, which plays a role in outer membrane invagination during cell division and is important for maintaining outer membrane integrity.</text>
</comment>
<dbReference type="Pfam" id="PF07676">
    <property type="entry name" value="PD40"/>
    <property type="match status" value="5"/>
</dbReference>
<keyword evidence="6 7" id="KW-0131">Cell cycle</keyword>
<dbReference type="Proteomes" id="UP001204142">
    <property type="component" value="Unassembled WGS sequence"/>
</dbReference>
<protein>
    <recommendedName>
        <fullName evidence="7">Tol-Pal system protein TolB</fullName>
    </recommendedName>
</protein>
<reference evidence="10 11" key="1">
    <citation type="submission" date="2022-07" db="EMBL/GenBank/DDBJ databases">
        <authorList>
            <person name="Xamxidin M."/>
            <person name="Wu M."/>
        </authorList>
    </citation>
    <scope>NUCLEOTIDE SEQUENCE [LARGE SCALE GENOMIC DNA]</scope>
    <source>
        <strain evidence="10 11">NBRC 111650</strain>
    </source>
</reference>
<name>A0ABT1WIH7_9BURK</name>
<dbReference type="HAMAP" id="MF_00671">
    <property type="entry name" value="TolB"/>
    <property type="match status" value="1"/>
</dbReference>
<keyword evidence="4 7" id="KW-0732">Signal</keyword>
<dbReference type="InterPro" id="IPR011659">
    <property type="entry name" value="WD40"/>
</dbReference>
<evidence type="ECO:0000313" key="10">
    <source>
        <dbReference type="EMBL" id="MCQ8896841.1"/>
    </source>
</evidence>
<dbReference type="PANTHER" id="PTHR36842:SF1">
    <property type="entry name" value="PROTEIN TOLB"/>
    <property type="match status" value="1"/>
</dbReference>
<evidence type="ECO:0000256" key="8">
    <source>
        <dbReference type="SAM" id="MobiDB-lite"/>
    </source>
</evidence>
<comment type="subunit">
    <text evidence="7">The Tol-Pal system is composed of five core proteins: the inner membrane proteins TolA, TolQ and TolR, the periplasmic protein TolB and the outer membrane protein Pal. They form a network linking the inner and outer membranes and the peptidoglycan layer.</text>
</comment>
<dbReference type="SUPFAM" id="SSF52964">
    <property type="entry name" value="TolB, N-terminal domain"/>
    <property type="match status" value="1"/>
</dbReference>
<evidence type="ECO:0000256" key="6">
    <source>
        <dbReference type="ARBA" id="ARBA00023306"/>
    </source>
</evidence>
<gene>
    <name evidence="7 10" type="primary">tolB</name>
    <name evidence="10" type="ORF">NQT62_10405</name>
</gene>
<dbReference type="NCBIfam" id="TIGR02800">
    <property type="entry name" value="propeller_TolB"/>
    <property type="match status" value="1"/>
</dbReference>
<dbReference type="EMBL" id="JANIGO010000003">
    <property type="protein sequence ID" value="MCQ8896841.1"/>
    <property type="molecule type" value="Genomic_DNA"/>
</dbReference>
<organism evidence="10 11">
    <name type="scientific">Limnobacter humi</name>
    <dbReference type="NCBI Taxonomy" id="1778671"/>
    <lineage>
        <taxon>Bacteria</taxon>
        <taxon>Pseudomonadati</taxon>
        <taxon>Pseudomonadota</taxon>
        <taxon>Betaproteobacteria</taxon>
        <taxon>Burkholderiales</taxon>
        <taxon>Burkholderiaceae</taxon>
        <taxon>Limnobacter</taxon>
    </lineage>
</organism>
<evidence type="ECO:0000256" key="2">
    <source>
        <dbReference type="ARBA" id="ARBA00009820"/>
    </source>
</evidence>